<keyword evidence="1" id="KW-1133">Transmembrane helix</keyword>
<proteinExistence type="predicted"/>
<evidence type="ECO:0000259" key="2">
    <source>
        <dbReference type="Pfam" id="PF04892"/>
    </source>
</evidence>
<keyword evidence="1" id="KW-0812">Transmembrane</keyword>
<name>A0ABY2INE8_9MICO</name>
<gene>
    <name evidence="3" type="ORF">E3O46_11215</name>
</gene>
<dbReference type="InterPro" id="IPR053150">
    <property type="entry name" value="Teicoplanin_resist-assoc"/>
</dbReference>
<comment type="caution">
    <text evidence="3">The sequence shown here is derived from an EMBL/GenBank/DDBJ whole genome shotgun (WGS) entry which is preliminary data.</text>
</comment>
<dbReference type="PANTHER" id="PTHR36834:SF1">
    <property type="entry name" value="INTEGRAL MEMBRANE PROTEIN"/>
    <property type="match status" value="1"/>
</dbReference>
<dbReference type="EMBL" id="SOFS01000021">
    <property type="protein sequence ID" value="TFC19981.1"/>
    <property type="molecule type" value="Genomic_DNA"/>
</dbReference>
<sequence>MVTWSTTRRRRTGRSSALFRGGAVVFDTIAERQGRPVPAGTGHRHPLLRRWVIALAVVYVVALALIAFWPVPVDRNIDGPLLHLINWLHQHGAPGWFRYSTVEFGANIVLFIPVGVFIVVLAGARRWWWAILVGFAASCTIELCQLLFLSSRFATLNDVIANTSGAVVGALLGLVLLILAEIARPRTHAADV</sequence>
<dbReference type="PANTHER" id="PTHR36834">
    <property type="entry name" value="MEMBRANE PROTEIN-RELATED"/>
    <property type="match status" value="1"/>
</dbReference>
<dbReference type="Proteomes" id="UP000297604">
    <property type="component" value="Unassembled WGS sequence"/>
</dbReference>
<feature type="domain" description="VanZ-like" evidence="2">
    <location>
        <begin position="57"/>
        <end position="175"/>
    </location>
</feature>
<protein>
    <submittedName>
        <fullName evidence="3">VanZ family protein</fullName>
    </submittedName>
</protein>
<evidence type="ECO:0000313" key="4">
    <source>
        <dbReference type="Proteomes" id="UP000297604"/>
    </source>
</evidence>
<keyword evidence="4" id="KW-1185">Reference proteome</keyword>
<dbReference type="Pfam" id="PF04892">
    <property type="entry name" value="VanZ"/>
    <property type="match status" value="1"/>
</dbReference>
<organism evidence="3 4">
    <name type="scientific">Cryobacterium glucosi</name>
    <dbReference type="NCBI Taxonomy" id="1259175"/>
    <lineage>
        <taxon>Bacteria</taxon>
        <taxon>Bacillati</taxon>
        <taxon>Actinomycetota</taxon>
        <taxon>Actinomycetes</taxon>
        <taxon>Micrococcales</taxon>
        <taxon>Microbacteriaceae</taxon>
        <taxon>Cryobacterium</taxon>
    </lineage>
</organism>
<keyword evidence="1" id="KW-0472">Membrane</keyword>
<reference evidence="3 4" key="1">
    <citation type="submission" date="2019-03" db="EMBL/GenBank/DDBJ databases">
        <title>Genomics of glacier-inhabiting Cryobacterium strains.</title>
        <authorList>
            <person name="Liu Q."/>
            <person name="Xin Y.-H."/>
        </authorList>
    </citation>
    <scope>NUCLEOTIDE SEQUENCE [LARGE SCALE GENOMIC DNA]</scope>
    <source>
        <strain evidence="3 4">MDB1-5</strain>
    </source>
</reference>
<accession>A0ABY2INE8</accession>
<feature type="transmembrane region" description="Helical" evidence="1">
    <location>
        <begin position="104"/>
        <end position="122"/>
    </location>
</feature>
<evidence type="ECO:0000313" key="3">
    <source>
        <dbReference type="EMBL" id="TFC19981.1"/>
    </source>
</evidence>
<feature type="transmembrane region" description="Helical" evidence="1">
    <location>
        <begin position="51"/>
        <end position="71"/>
    </location>
</feature>
<feature type="transmembrane region" description="Helical" evidence="1">
    <location>
        <begin position="160"/>
        <end position="180"/>
    </location>
</feature>
<feature type="transmembrane region" description="Helical" evidence="1">
    <location>
        <begin position="129"/>
        <end position="148"/>
    </location>
</feature>
<evidence type="ECO:0000256" key="1">
    <source>
        <dbReference type="SAM" id="Phobius"/>
    </source>
</evidence>
<dbReference type="InterPro" id="IPR006976">
    <property type="entry name" value="VanZ-like"/>
</dbReference>